<reference evidence="4" key="1">
    <citation type="submission" date="2020-05" db="EMBL/GenBank/DDBJ databases">
        <title>Mycena genomes resolve the evolution of fungal bioluminescence.</title>
        <authorList>
            <person name="Tsai I.J."/>
        </authorList>
    </citation>
    <scope>NUCLEOTIDE SEQUENCE</scope>
    <source>
        <strain evidence="4">CCC161011</strain>
    </source>
</reference>
<sequence length="792" mass="87400">MVRQSSTRASDLPRPLGLSLHSADIGDRATVDATWNEEDMENTPQNRQEPPFWDDAPHSARSQDMSTHGGVSSPQLHDPLGVQRVPNSGNGGIGGRRPGQSPRNPLPPRRFGLSRGEPGLQGPPNDYRRKYAEDAPYKELDAEARVWLVYNDESAIFDNDMMIESGDNLDILLVFAGLFSSVLTTFVAQTSQALSPDNTAISNSILLELVALQRAQANGTSLDSIPSAATSFAAARTDIWVNGLWFTSLVLSLTTALLAVLAKQWLRQYSSFITGSARERALIRQFRYACFDKWGVQLIIGLLPTVLHLSLLLFMAGLVVFLSSRSFSTALVATCITGFLFGAYIITNVLPVIAIECPYRTPLTALLYSVMYGPGRKLPLRIIIFILLIPYMLVRYAMGSARLLEKPSWLPTVDSGLSSPEHKSLRQAERVYVQRKEKLWIHASLSWLASTTSDPSAKIILIEALGTADLPLDRGPLLPVFAQQWQNTASRFSESGPGTVSDEMMFGRLVRSTLSQAGGYTWEPITTMLHHLPFEPIWVRDHSMILSMAACCRTTKFYWGEDRPAVVLPSYDAFSFVLDHYSVLEEVAVPMWMWLSICVQAVGETLKEIPLSLSSKDRTALGGNPAVGLYDASFILFAVSRDNDTYIERDKISAWLNQRPMPEDLQRAIDQKIDCPDSYDGQHAPVSLAMFLADILSETSFDNYTLWQPALRFAGSSSSEFDGFSSGPSSSPSVDNILADLEHHTVSGRSLLGLPNIASDPLLPKQEDLSRGPGRLILYGHFQASSLTLCFI</sequence>
<feature type="region of interest" description="Disordered" evidence="1">
    <location>
        <begin position="1"/>
        <end position="128"/>
    </location>
</feature>
<keyword evidence="5" id="KW-1185">Reference proteome</keyword>
<dbReference type="EMBL" id="JACAZI010000016">
    <property type="protein sequence ID" value="KAF7343222.1"/>
    <property type="molecule type" value="Genomic_DNA"/>
</dbReference>
<feature type="domain" description="DUF6535" evidence="3">
    <location>
        <begin position="147"/>
        <end position="323"/>
    </location>
</feature>
<feature type="compositionally biased region" description="Polar residues" evidence="1">
    <location>
        <begin position="60"/>
        <end position="75"/>
    </location>
</feature>
<dbReference type="Proteomes" id="UP000620124">
    <property type="component" value="Unassembled WGS sequence"/>
</dbReference>
<feature type="transmembrane region" description="Helical" evidence="2">
    <location>
        <begin position="378"/>
        <end position="398"/>
    </location>
</feature>
<gene>
    <name evidence="4" type="ORF">MVEN_01753500</name>
</gene>
<name>A0A8H6XMP1_9AGAR</name>
<evidence type="ECO:0000259" key="3">
    <source>
        <dbReference type="Pfam" id="PF20153"/>
    </source>
</evidence>
<evidence type="ECO:0000313" key="4">
    <source>
        <dbReference type="EMBL" id="KAF7343222.1"/>
    </source>
</evidence>
<proteinExistence type="predicted"/>
<evidence type="ECO:0000313" key="5">
    <source>
        <dbReference type="Proteomes" id="UP000620124"/>
    </source>
</evidence>
<keyword evidence="2" id="KW-0812">Transmembrane</keyword>
<comment type="caution">
    <text evidence="4">The sequence shown here is derived from an EMBL/GenBank/DDBJ whole genome shotgun (WGS) entry which is preliminary data.</text>
</comment>
<dbReference type="AlphaFoldDB" id="A0A8H6XMP1"/>
<dbReference type="InterPro" id="IPR045338">
    <property type="entry name" value="DUF6535"/>
</dbReference>
<organism evidence="4 5">
    <name type="scientific">Mycena venus</name>
    <dbReference type="NCBI Taxonomy" id="2733690"/>
    <lineage>
        <taxon>Eukaryota</taxon>
        <taxon>Fungi</taxon>
        <taxon>Dikarya</taxon>
        <taxon>Basidiomycota</taxon>
        <taxon>Agaricomycotina</taxon>
        <taxon>Agaricomycetes</taxon>
        <taxon>Agaricomycetidae</taxon>
        <taxon>Agaricales</taxon>
        <taxon>Marasmiineae</taxon>
        <taxon>Mycenaceae</taxon>
        <taxon>Mycena</taxon>
    </lineage>
</organism>
<keyword evidence="2" id="KW-1133">Transmembrane helix</keyword>
<accession>A0A8H6XMP1</accession>
<evidence type="ECO:0000256" key="2">
    <source>
        <dbReference type="SAM" id="Phobius"/>
    </source>
</evidence>
<dbReference type="OrthoDB" id="3219854at2759"/>
<evidence type="ECO:0000256" key="1">
    <source>
        <dbReference type="SAM" id="MobiDB-lite"/>
    </source>
</evidence>
<feature type="transmembrane region" description="Helical" evidence="2">
    <location>
        <begin position="239"/>
        <end position="262"/>
    </location>
</feature>
<dbReference type="Pfam" id="PF20153">
    <property type="entry name" value="DUF6535"/>
    <property type="match status" value="1"/>
</dbReference>
<protein>
    <recommendedName>
        <fullName evidence="3">DUF6535 domain-containing protein</fullName>
    </recommendedName>
</protein>
<keyword evidence="2" id="KW-0472">Membrane</keyword>
<feature type="transmembrane region" description="Helical" evidence="2">
    <location>
        <begin position="294"/>
        <end position="321"/>
    </location>
</feature>
<feature type="transmembrane region" description="Helical" evidence="2">
    <location>
        <begin position="327"/>
        <end position="357"/>
    </location>
</feature>
<feature type="transmembrane region" description="Helical" evidence="2">
    <location>
        <begin position="169"/>
        <end position="188"/>
    </location>
</feature>